<dbReference type="EMBL" id="JJML01000002">
    <property type="protein sequence ID" value="KGF73844.1"/>
    <property type="molecule type" value="Genomic_DNA"/>
</dbReference>
<proteinExistence type="predicted"/>
<name>A0A098TNH4_9CYAN</name>
<accession>A0A098TNH4</accession>
<feature type="domain" description="DUF2726" evidence="1">
    <location>
        <begin position="10"/>
        <end position="121"/>
    </location>
</feature>
<protein>
    <recommendedName>
        <fullName evidence="1">DUF2726 domain-containing protein</fullName>
    </recommendedName>
</protein>
<comment type="caution">
    <text evidence="2">The sequence shown here is derived from an EMBL/GenBank/DDBJ whole genome shotgun (WGS) entry which is preliminary data.</text>
</comment>
<dbReference type="Proteomes" id="UP000030170">
    <property type="component" value="Unassembled WGS sequence"/>
</dbReference>
<dbReference type="Pfam" id="PF10881">
    <property type="entry name" value="DUF2726"/>
    <property type="match status" value="1"/>
</dbReference>
<dbReference type="STRING" id="1497020.DO97_05525"/>
<reference evidence="2 3" key="1">
    <citation type="journal article" date="2014" name="Mol. Ecol.">
        <title>Evolution of Synechococcus.</title>
        <authorList>
            <person name="Dvorak P."/>
            <person name="Casamatta D."/>
            <person name="Hasler P."/>
            <person name="Poulickova A."/>
            <person name="Ondrej V."/>
            <person name="Sanges R."/>
        </authorList>
    </citation>
    <scope>NUCLEOTIDE SEQUENCE [LARGE SCALE GENOMIC DNA]</scope>
    <source>
        <strain evidence="2 3">CAUP A 1101</strain>
    </source>
</reference>
<dbReference type="Gene3D" id="3.40.960.10">
    <property type="entry name" value="VSR Endonuclease"/>
    <property type="match status" value="1"/>
</dbReference>
<evidence type="ECO:0000259" key="1">
    <source>
        <dbReference type="Pfam" id="PF10881"/>
    </source>
</evidence>
<evidence type="ECO:0000313" key="3">
    <source>
        <dbReference type="Proteomes" id="UP000030170"/>
    </source>
</evidence>
<dbReference type="AlphaFoldDB" id="A0A098TNH4"/>
<organism evidence="2 3">
    <name type="scientific">Neosynechococcus sphagnicola sy1</name>
    <dbReference type="NCBI Taxonomy" id="1497020"/>
    <lineage>
        <taxon>Bacteria</taxon>
        <taxon>Bacillati</taxon>
        <taxon>Cyanobacteriota</taxon>
        <taxon>Cyanophyceae</taxon>
        <taxon>Neosynechococcales</taxon>
        <taxon>Neosynechococcaceae</taxon>
        <taxon>Neosynechococcus</taxon>
    </lineage>
</organism>
<dbReference type="InterPro" id="IPR024402">
    <property type="entry name" value="DUF2726"/>
</dbReference>
<keyword evidence="3" id="KW-1185">Reference proteome</keyword>
<gene>
    <name evidence="2" type="ORF">DO97_05525</name>
</gene>
<evidence type="ECO:0000313" key="2">
    <source>
        <dbReference type="EMBL" id="KGF73844.1"/>
    </source>
</evidence>
<sequence length="182" mass="20902">MDRRRKLLVNSYEKLADELITKAVIPYGARVCPKVGLKDILDISNSGIGKQEYSYALKAHIDFCVINSDDYVEFGVEIDEKHHLSNPEDISKDKLKNELCSKLGLPLLRISNKSLKRIKKLELIAWLVSYYFAFRELSKNKTNLGAPRKIQSKLSHIKETMRSLSIRLVIHSQLWDNKAFGI</sequence>
<dbReference type="OrthoDB" id="582620at2"/>